<accession>A0A5C6PA38</accession>
<sequence>MEPQETLDNLGKGVLQDHRARMAAMVQLEMLGQQVHLETLADLEQMVLLVLQE</sequence>
<protein>
    <submittedName>
        <fullName evidence="1">Uncharacterized protein</fullName>
    </submittedName>
</protein>
<evidence type="ECO:0000313" key="2">
    <source>
        <dbReference type="Proteomes" id="UP000324091"/>
    </source>
</evidence>
<dbReference type="AlphaFoldDB" id="A0A5C6PA38"/>
<keyword evidence="2" id="KW-1185">Reference proteome</keyword>
<comment type="caution">
    <text evidence="1">The sequence shown here is derived from an EMBL/GenBank/DDBJ whole genome shotgun (WGS) entry which is preliminary data.</text>
</comment>
<name>A0A5C6PA38_9TELE</name>
<proteinExistence type="predicted"/>
<reference evidence="1 2" key="1">
    <citation type="submission" date="2019-04" db="EMBL/GenBank/DDBJ databases">
        <title>Chromosome genome assembly for Takifugu flavidus.</title>
        <authorList>
            <person name="Xiao S."/>
        </authorList>
    </citation>
    <scope>NUCLEOTIDE SEQUENCE [LARGE SCALE GENOMIC DNA]</scope>
    <source>
        <strain evidence="1">HTHZ2018</strain>
        <tissue evidence="1">Muscle</tissue>
    </source>
</reference>
<gene>
    <name evidence="1" type="ORF">D4764_12G0000020</name>
</gene>
<dbReference type="EMBL" id="RHFK02000004">
    <property type="protein sequence ID" value="TWW76612.1"/>
    <property type="molecule type" value="Genomic_DNA"/>
</dbReference>
<organism evidence="1 2">
    <name type="scientific">Takifugu flavidus</name>
    <name type="common">sansaifugu</name>
    <dbReference type="NCBI Taxonomy" id="433684"/>
    <lineage>
        <taxon>Eukaryota</taxon>
        <taxon>Metazoa</taxon>
        <taxon>Chordata</taxon>
        <taxon>Craniata</taxon>
        <taxon>Vertebrata</taxon>
        <taxon>Euteleostomi</taxon>
        <taxon>Actinopterygii</taxon>
        <taxon>Neopterygii</taxon>
        <taxon>Teleostei</taxon>
        <taxon>Neoteleostei</taxon>
        <taxon>Acanthomorphata</taxon>
        <taxon>Eupercaria</taxon>
        <taxon>Tetraodontiformes</taxon>
        <taxon>Tetradontoidea</taxon>
        <taxon>Tetraodontidae</taxon>
        <taxon>Takifugu</taxon>
    </lineage>
</organism>
<evidence type="ECO:0000313" key="1">
    <source>
        <dbReference type="EMBL" id="TWW76612.1"/>
    </source>
</evidence>
<dbReference type="Proteomes" id="UP000324091">
    <property type="component" value="Chromosome 12"/>
</dbReference>